<keyword evidence="6 14" id="KW-0812">Transmembrane</keyword>
<name>A0A1M5YLE0_9CLOT</name>
<keyword evidence="9" id="KW-0902">Two-component regulatory system</keyword>
<dbReference type="CDD" id="cd06225">
    <property type="entry name" value="HAMP"/>
    <property type="match status" value="1"/>
</dbReference>
<dbReference type="SUPFAM" id="SSF47384">
    <property type="entry name" value="Homodimeric domain of signal transducing histidine kinase"/>
    <property type="match status" value="1"/>
</dbReference>
<comment type="subcellular location">
    <subcellularLocation>
        <location evidence="2">Membrane</location>
        <topology evidence="2">Multi-pass membrane protein</topology>
    </subcellularLocation>
</comment>
<evidence type="ECO:0000313" key="18">
    <source>
        <dbReference type="Proteomes" id="UP000184241"/>
    </source>
</evidence>
<feature type="transmembrane region" description="Helical" evidence="14">
    <location>
        <begin position="12"/>
        <end position="39"/>
    </location>
</feature>
<dbReference type="RefSeq" id="WP_073019269.1">
    <property type="nucleotide sequence ID" value="NZ_FQXU01000006.1"/>
</dbReference>
<keyword evidence="4" id="KW-0597">Phosphoprotein</keyword>
<evidence type="ECO:0000256" key="8">
    <source>
        <dbReference type="ARBA" id="ARBA00022989"/>
    </source>
</evidence>
<evidence type="ECO:0000256" key="9">
    <source>
        <dbReference type="ARBA" id="ARBA00023012"/>
    </source>
</evidence>
<comment type="catalytic activity">
    <reaction evidence="1">
        <text>ATP + protein L-histidine = ADP + protein N-phospho-L-histidine.</text>
        <dbReference type="EC" id="2.7.13.3"/>
    </reaction>
</comment>
<dbReference type="EC" id="2.7.13.3" evidence="3"/>
<evidence type="ECO:0000256" key="12">
    <source>
        <dbReference type="ARBA" id="ARBA00037219"/>
    </source>
</evidence>
<dbReference type="Gene3D" id="1.10.287.130">
    <property type="match status" value="1"/>
</dbReference>
<dbReference type="Pfam" id="PF00512">
    <property type="entry name" value="HisKA"/>
    <property type="match status" value="1"/>
</dbReference>
<proteinExistence type="predicted"/>
<gene>
    <name evidence="17" type="ORF">SAMN02745941_02120</name>
</gene>
<evidence type="ECO:0000256" key="2">
    <source>
        <dbReference type="ARBA" id="ARBA00004141"/>
    </source>
</evidence>
<dbReference type="InterPro" id="IPR036890">
    <property type="entry name" value="HATPase_C_sf"/>
</dbReference>
<dbReference type="SUPFAM" id="SSF158472">
    <property type="entry name" value="HAMP domain-like"/>
    <property type="match status" value="1"/>
</dbReference>
<evidence type="ECO:0000256" key="4">
    <source>
        <dbReference type="ARBA" id="ARBA00022553"/>
    </source>
</evidence>
<keyword evidence="8 14" id="KW-1133">Transmembrane helix</keyword>
<evidence type="ECO:0000256" key="1">
    <source>
        <dbReference type="ARBA" id="ARBA00000085"/>
    </source>
</evidence>
<evidence type="ECO:0000256" key="14">
    <source>
        <dbReference type="SAM" id="Phobius"/>
    </source>
</evidence>
<comment type="function">
    <text evidence="12">Member of the two-component regulatory system HssS/HssR involved in intracellular heme homeostasis and tempering of staphylococcal virulence. HssS functions as a heme sensor histidine kinase which is autophosphorylated at a histidine residue and transfers its phosphate group to an aspartate residue of HssR. HssR/HssS activates the expression of hrtAB, an efflux pump, in response to extracellular heme, hemin, hemoglobin or blood.</text>
</comment>
<evidence type="ECO:0000256" key="3">
    <source>
        <dbReference type="ARBA" id="ARBA00012438"/>
    </source>
</evidence>
<accession>A0A1M5YLE0</accession>
<dbReference type="PROSITE" id="PS50109">
    <property type="entry name" value="HIS_KIN"/>
    <property type="match status" value="1"/>
</dbReference>
<dbReference type="PANTHER" id="PTHR45528:SF11">
    <property type="entry name" value="HISTIDINE KINASE"/>
    <property type="match status" value="1"/>
</dbReference>
<dbReference type="InterPro" id="IPR004358">
    <property type="entry name" value="Sig_transdc_His_kin-like_C"/>
</dbReference>
<keyword evidence="5" id="KW-0808">Transferase</keyword>
<dbReference type="Pfam" id="PF00672">
    <property type="entry name" value="HAMP"/>
    <property type="match status" value="1"/>
</dbReference>
<dbReference type="SMART" id="SM00388">
    <property type="entry name" value="HisKA"/>
    <property type="match status" value="1"/>
</dbReference>
<dbReference type="Proteomes" id="UP000184241">
    <property type="component" value="Unassembled WGS sequence"/>
</dbReference>
<dbReference type="FunFam" id="3.30.565.10:FF:000006">
    <property type="entry name" value="Sensor histidine kinase WalK"/>
    <property type="match status" value="1"/>
</dbReference>
<evidence type="ECO:0000313" key="17">
    <source>
        <dbReference type="EMBL" id="SHI12832.1"/>
    </source>
</evidence>
<dbReference type="AlphaFoldDB" id="A0A1M5YLE0"/>
<dbReference type="SMART" id="SM00387">
    <property type="entry name" value="HATPase_c"/>
    <property type="match status" value="1"/>
</dbReference>
<dbReference type="FunFam" id="1.10.287.130:FF:000001">
    <property type="entry name" value="Two-component sensor histidine kinase"/>
    <property type="match status" value="1"/>
</dbReference>
<keyword evidence="11 14" id="KW-0472">Membrane</keyword>
<dbReference type="GO" id="GO:0000155">
    <property type="term" value="F:phosphorelay sensor kinase activity"/>
    <property type="evidence" value="ECO:0007669"/>
    <property type="project" value="InterPro"/>
</dbReference>
<evidence type="ECO:0000256" key="13">
    <source>
        <dbReference type="ARBA" id="ARBA00040841"/>
    </source>
</evidence>
<dbReference type="InterPro" id="IPR003660">
    <property type="entry name" value="HAMP_dom"/>
</dbReference>
<evidence type="ECO:0000256" key="7">
    <source>
        <dbReference type="ARBA" id="ARBA00022777"/>
    </source>
</evidence>
<evidence type="ECO:0000256" key="11">
    <source>
        <dbReference type="ARBA" id="ARBA00023136"/>
    </source>
</evidence>
<dbReference type="GO" id="GO:0005886">
    <property type="term" value="C:plasma membrane"/>
    <property type="evidence" value="ECO:0007669"/>
    <property type="project" value="TreeGrafter"/>
</dbReference>
<evidence type="ECO:0000259" key="16">
    <source>
        <dbReference type="PROSITE" id="PS50885"/>
    </source>
</evidence>
<keyword evidence="7 17" id="KW-0418">Kinase</keyword>
<feature type="domain" description="Histidine kinase" evidence="15">
    <location>
        <begin position="146"/>
        <end position="359"/>
    </location>
</feature>
<feature type="transmembrane region" description="Helical" evidence="14">
    <location>
        <begin position="51"/>
        <end position="72"/>
    </location>
</feature>
<dbReference type="Gene3D" id="6.10.340.10">
    <property type="match status" value="1"/>
</dbReference>
<dbReference type="PRINTS" id="PR00344">
    <property type="entry name" value="BCTRLSENSOR"/>
</dbReference>
<dbReference type="CDD" id="cd00082">
    <property type="entry name" value="HisKA"/>
    <property type="match status" value="1"/>
</dbReference>
<dbReference type="EMBL" id="FQXU01000006">
    <property type="protein sequence ID" value="SHI12832.1"/>
    <property type="molecule type" value="Genomic_DNA"/>
</dbReference>
<sequence>MTKKFRKNRISLRFKLALASIIILCASCGIAYFMVLIGFSLFYNGPITSKVALFMCLVACAITMILSVVALWHSASYVINPIVEISEGVQKVADGDFSVQLSFNNNHRRKKNELYPDEISVMASNFNKMTRELNGMDYMRKDFMSNVSHEIKTPVAAIAGFSEMLLDGGLSEEEQKEYLSYIYQESQRLSRMSENMLHMSRLDHQNIVDLKQKVKVDEQIRRCIILLGEKWHDRDIQYELQLEQCSIVSDYDLLFQLWTNLIDNAIKYSEQKCTIWITTKVVDNFFQFSIRDEGIGISKENLIKIYDKFYQCDESHKIQGNGLGLSIVKRIIELLDGSILCESEVGVGTTMTVMLPINSKK</sequence>
<evidence type="ECO:0000256" key="10">
    <source>
        <dbReference type="ARBA" id="ARBA00023026"/>
    </source>
</evidence>
<reference evidence="17 18" key="1">
    <citation type="submission" date="2016-11" db="EMBL/GenBank/DDBJ databases">
        <authorList>
            <person name="Jaros S."/>
            <person name="Januszkiewicz K."/>
            <person name="Wedrychowicz H."/>
        </authorList>
    </citation>
    <scope>NUCLEOTIDE SEQUENCE [LARGE SCALE GENOMIC DNA]</scope>
    <source>
        <strain evidence="17 18">DSM 6191</strain>
    </source>
</reference>
<dbReference type="InterPro" id="IPR036097">
    <property type="entry name" value="HisK_dim/P_sf"/>
</dbReference>
<keyword evidence="10" id="KW-0843">Virulence</keyword>
<evidence type="ECO:0000259" key="15">
    <source>
        <dbReference type="PROSITE" id="PS50109"/>
    </source>
</evidence>
<organism evidence="17 18">
    <name type="scientific">Clostridium intestinale DSM 6191</name>
    <dbReference type="NCBI Taxonomy" id="1121320"/>
    <lineage>
        <taxon>Bacteria</taxon>
        <taxon>Bacillati</taxon>
        <taxon>Bacillota</taxon>
        <taxon>Clostridia</taxon>
        <taxon>Eubacteriales</taxon>
        <taxon>Clostridiaceae</taxon>
        <taxon>Clostridium</taxon>
    </lineage>
</organism>
<dbReference type="Pfam" id="PF02518">
    <property type="entry name" value="HATPase_c"/>
    <property type="match status" value="1"/>
</dbReference>
<evidence type="ECO:0000256" key="6">
    <source>
        <dbReference type="ARBA" id="ARBA00022692"/>
    </source>
</evidence>
<dbReference type="InterPro" id="IPR003661">
    <property type="entry name" value="HisK_dim/P_dom"/>
</dbReference>
<dbReference type="SUPFAM" id="SSF55874">
    <property type="entry name" value="ATPase domain of HSP90 chaperone/DNA topoisomerase II/histidine kinase"/>
    <property type="match status" value="1"/>
</dbReference>
<dbReference type="Gene3D" id="3.30.565.10">
    <property type="entry name" value="Histidine kinase-like ATPase, C-terminal domain"/>
    <property type="match status" value="1"/>
</dbReference>
<dbReference type="InterPro" id="IPR003594">
    <property type="entry name" value="HATPase_dom"/>
</dbReference>
<dbReference type="InterPro" id="IPR050398">
    <property type="entry name" value="HssS/ArlS-like"/>
</dbReference>
<dbReference type="SMART" id="SM00304">
    <property type="entry name" value="HAMP"/>
    <property type="match status" value="1"/>
</dbReference>
<dbReference type="InterPro" id="IPR005467">
    <property type="entry name" value="His_kinase_dom"/>
</dbReference>
<dbReference type="PROSITE" id="PS50885">
    <property type="entry name" value="HAMP"/>
    <property type="match status" value="1"/>
</dbReference>
<evidence type="ECO:0000256" key="5">
    <source>
        <dbReference type="ARBA" id="ARBA00022679"/>
    </source>
</evidence>
<protein>
    <recommendedName>
        <fullName evidence="13">Heme sensor protein HssS</fullName>
        <ecNumber evidence="3">2.7.13.3</ecNumber>
    </recommendedName>
</protein>
<feature type="domain" description="HAMP" evidence="16">
    <location>
        <begin position="76"/>
        <end position="138"/>
    </location>
</feature>
<dbReference type="PANTHER" id="PTHR45528">
    <property type="entry name" value="SENSOR HISTIDINE KINASE CPXA"/>
    <property type="match status" value="1"/>
</dbReference>
<dbReference type="CDD" id="cd00075">
    <property type="entry name" value="HATPase"/>
    <property type="match status" value="1"/>
</dbReference>